<gene>
    <name evidence="3" type="primary">modE</name>
    <name evidence="3" type="ORF">AArcS_2276</name>
</gene>
<dbReference type="InterPro" id="IPR005116">
    <property type="entry name" value="Transp-assoc_OB_typ1"/>
</dbReference>
<name>A0A897MWI9_9EURY</name>
<sequence length="236" mass="25179">MTDTRRRGEAALVEDDVEFDSRDAALLRAIDRTGSVAGAASELDRSRARALMRIEILEVAFGPIVRRQRGGRDGGGSSLTETGWDVLNRYERLRAALAATAQVSETVLDGTVMEVDGELALVETPVGTLRCLHDGTERGQRVQVRIGADAITVLDSAAEPAPDATSARNRVSGELVGTDRGEMVVTVRIDVDGTAFDALVTSDSEQRLGLKEGCRVALTWKATATRIVGDSGADQK</sequence>
<protein>
    <submittedName>
        <fullName evidence="3">N-terminal domain of molybdenum-binding protein</fullName>
    </submittedName>
</protein>
<dbReference type="SUPFAM" id="SSF46785">
    <property type="entry name" value="Winged helix' DNA-binding domain"/>
    <property type="match status" value="1"/>
</dbReference>
<dbReference type="GeneID" id="70685652"/>
<dbReference type="PANTHER" id="PTHR30432:SF1">
    <property type="entry name" value="DNA-BINDING TRANSCRIPTIONAL DUAL REGULATOR MODE"/>
    <property type="match status" value="1"/>
</dbReference>
<dbReference type="InterPro" id="IPR036388">
    <property type="entry name" value="WH-like_DNA-bd_sf"/>
</dbReference>
<dbReference type="InterPro" id="IPR036390">
    <property type="entry name" value="WH_DNA-bd_sf"/>
</dbReference>
<evidence type="ECO:0000313" key="3">
    <source>
        <dbReference type="EMBL" id="QSG03473.1"/>
    </source>
</evidence>
<dbReference type="InterPro" id="IPR051815">
    <property type="entry name" value="Molybdate_resp_trans_reg"/>
</dbReference>
<comment type="subcellular location">
    <subcellularLocation>
        <location evidence="1">Cell membrane</location>
        <topology evidence="1">Peripheral membrane protein</topology>
    </subcellularLocation>
</comment>
<organism evidence="3 4">
    <name type="scientific">Natranaeroarchaeum sulfidigenes</name>
    <dbReference type="NCBI Taxonomy" id="2784880"/>
    <lineage>
        <taxon>Archaea</taxon>
        <taxon>Methanobacteriati</taxon>
        <taxon>Methanobacteriota</taxon>
        <taxon>Stenosarchaea group</taxon>
        <taxon>Halobacteria</taxon>
        <taxon>Halobacteriales</taxon>
        <taxon>Natronoarchaeaceae</taxon>
        <taxon>Natranaeroarchaeum</taxon>
    </lineage>
</organism>
<proteinExistence type="predicted"/>
<keyword evidence="4" id="KW-1185">Reference proteome</keyword>
<dbReference type="Proteomes" id="UP000663586">
    <property type="component" value="Chromosome"/>
</dbReference>
<dbReference type="SUPFAM" id="SSF50331">
    <property type="entry name" value="MOP-like"/>
    <property type="match status" value="1"/>
</dbReference>
<feature type="domain" description="Transport-associated OB type 1" evidence="2">
    <location>
        <begin position="165"/>
        <end position="225"/>
    </location>
</feature>
<dbReference type="RefSeq" id="WP_238477522.1">
    <property type="nucleotide sequence ID" value="NZ_CP064786.1"/>
</dbReference>
<evidence type="ECO:0000259" key="2">
    <source>
        <dbReference type="Pfam" id="PF03459"/>
    </source>
</evidence>
<dbReference type="InterPro" id="IPR008995">
    <property type="entry name" value="Mo/tungstate-bd_C_term_dom"/>
</dbReference>
<dbReference type="AlphaFoldDB" id="A0A897MWI9"/>
<dbReference type="Gene3D" id="1.10.10.10">
    <property type="entry name" value="Winged helix-like DNA-binding domain superfamily/Winged helix DNA-binding domain"/>
    <property type="match status" value="1"/>
</dbReference>
<dbReference type="EMBL" id="CP064786">
    <property type="protein sequence ID" value="QSG03473.1"/>
    <property type="molecule type" value="Genomic_DNA"/>
</dbReference>
<dbReference type="KEGG" id="hara:AArcS_2276"/>
<dbReference type="GO" id="GO:0005886">
    <property type="term" value="C:plasma membrane"/>
    <property type="evidence" value="ECO:0007669"/>
    <property type="project" value="UniProtKB-SubCell"/>
</dbReference>
<dbReference type="PANTHER" id="PTHR30432">
    <property type="entry name" value="TRANSCRIPTIONAL REGULATOR MODE"/>
    <property type="match status" value="1"/>
</dbReference>
<dbReference type="Pfam" id="PF03459">
    <property type="entry name" value="TOBE"/>
    <property type="match status" value="1"/>
</dbReference>
<evidence type="ECO:0000256" key="1">
    <source>
        <dbReference type="ARBA" id="ARBA00004202"/>
    </source>
</evidence>
<accession>A0A897MWI9</accession>
<dbReference type="Gene3D" id="2.40.50.100">
    <property type="match status" value="1"/>
</dbReference>
<evidence type="ECO:0000313" key="4">
    <source>
        <dbReference type="Proteomes" id="UP000663586"/>
    </source>
</evidence>
<reference evidence="3" key="1">
    <citation type="submission" date="2020-11" db="EMBL/GenBank/DDBJ databases">
        <title>Carbohydrate-dependent, anaerobic sulfur respiration: A novel catabolism in halophilic archaea.</title>
        <authorList>
            <person name="Sorokin D.Y."/>
            <person name="Messina E."/>
            <person name="Smedile F."/>
            <person name="La Cono V."/>
            <person name="Hallsworth J.E."/>
            <person name="Yakimov M.M."/>
        </authorList>
    </citation>
    <scope>NUCLEOTIDE SEQUENCE</scope>
    <source>
        <strain evidence="3">AArc-S</strain>
    </source>
</reference>